<name>A0A6C0H8B7_9ZZZZ</name>
<proteinExistence type="predicted"/>
<organism evidence="2">
    <name type="scientific">viral metagenome</name>
    <dbReference type="NCBI Taxonomy" id="1070528"/>
    <lineage>
        <taxon>unclassified sequences</taxon>
        <taxon>metagenomes</taxon>
        <taxon>organismal metagenomes</taxon>
    </lineage>
</organism>
<evidence type="ECO:0000256" key="1">
    <source>
        <dbReference type="SAM" id="Phobius"/>
    </source>
</evidence>
<dbReference type="EMBL" id="MN739902">
    <property type="protein sequence ID" value="QHT76821.1"/>
    <property type="molecule type" value="Genomic_DNA"/>
</dbReference>
<accession>A0A6C0H8B7</accession>
<keyword evidence="1" id="KW-1133">Transmembrane helix</keyword>
<keyword evidence="1" id="KW-0812">Transmembrane</keyword>
<feature type="transmembrane region" description="Helical" evidence="1">
    <location>
        <begin position="36"/>
        <end position="58"/>
    </location>
</feature>
<protein>
    <submittedName>
        <fullName evidence="2">Uncharacterized protein</fullName>
    </submittedName>
</protein>
<reference evidence="2" key="1">
    <citation type="journal article" date="2020" name="Nature">
        <title>Giant virus diversity and host interactions through global metagenomics.</title>
        <authorList>
            <person name="Schulz F."/>
            <person name="Roux S."/>
            <person name="Paez-Espino D."/>
            <person name="Jungbluth S."/>
            <person name="Walsh D.A."/>
            <person name="Denef V.J."/>
            <person name="McMahon K.D."/>
            <person name="Konstantinidis K.T."/>
            <person name="Eloe-Fadrosh E.A."/>
            <person name="Kyrpides N.C."/>
            <person name="Woyke T."/>
        </authorList>
    </citation>
    <scope>NUCLEOTIDE SEQUENCE</scope>
    <source>
        <strain evidence="2">GVMAG-M-3300023179-82</strain>
    </source>
</reference>
<dbReference type="AlphaFoldDB" id="A0A6C0H8B7"/>
<sequence>MHPHRNYKKIKKNKISSQNILIYGFKNYFNLWFKKLFYNFSEFFIIYLKIAINSYYYFYVI</sequence>
<evidence type="ECO:0000313" key="2">
    <source>
        <dbReference type="EMBL" id="QHT76821.1"/>
    </source>
</evidence>
<keyword evidence="1" id="KW-0472">Membrane</keyword>